<dbReference type="SMART" id="SM00822">
    <property type="entry name" value="PKS_KR"/>
    <property type="match status" value="1"/>
</dbReference>
<evidence type="ECO:0000313" key="20">
    <source>
        <dbReference type="EMBL" id="ALI24760.1"/>
    </source>
</evidence>
<dbReference type="Gene3D" id="3.40.50.720">
    <property type="entry name" value="NAD(P)-binding Rossmann-like Domain"/>
    <property type="match status" value="3"/>
</dbReference>
<dbReference type="SUPFAM" id="SSF52151">
    <property type="entry name" value="FabD/lysophospholipase-like"/>
    <property type="match status" value="1"/>
</dbReference>
<keyword evidence="10" id="KW-0012">Acyltransferase</keyword>
<dbReference type="SMART" id="SM00823">
    <property type="entry name" value="PKS_PP"/>
    <property type="match status" value="1"/>
</dbReference>
<dbReference type="Gene3D" id="1.10.1200.10">
    <property type="entry name" value="ACP-like"/>
    <property type="match status" value="1"/>
</dbReference>
<feature type="active site" description="Proton donor; for dehydratase activity" evidence="16">
    <location>
        <position position="1113"/>
    </location>
</feature>
<dbReference type="SUPFAM" id="SSF53901">
    <property type="entry name" value="Thiolase-like"/>
    <property type="match status" value="1"/>
</dbReference>
<dbReference type="Pfam" id="PF02801">
    <property type="entry name" value="Ketoacyl-synt_C"/>
    <property type="match status" value="1"/>
</dbReference>
<dbReference type="GO" id="GO:0071770">
    <property type="term" value="P:DIM/DIP cell wall layer assembly"/>
    <property type="evidence" value="ECO:0007669"/>
    <property type="project" value="TreeGrafter"/>
</dbReference>
<reference evidence="20 21" key="1">
    <citation type="journal article" date="2015" name="MBio">
        <title>Enzymatic Degradation of Phenazines Can Generate Energy and Protect Sensitive Organisms from Toxicity.</title>
        <authorList>
            <person name="Costa K.C."/>
            <person name="Bergkessel M."/>
            <person name="Saunders S."/>
            <person name="Korlach J."/>
            <person name="Newman D.K."/>
        </authorList>
    </citation>
    <scope>NUCLEOTIDE SEQUENCE [LARGE SCALE GENOMIC DNA]</scope>
    <source>
        <strain evidence="20 21">CT6</strain>
    </source>
</reference>
<gene>
    <name evidence="20" type="ORF">XA26_09000</name>
</gene>
<dbReference type="SUPFAM" id="SSF51735">
    <property type="entry name" value="NAD(P)-binding Rossmann-fold domains"/>
    <property type="match status" value="3"/>
</dbReference>
<evidence type="ECO:0000256" key="9">
    <source>
        <dbReference type="ARBA" id="ARBA00023268"/>
    </source>
</evidence>
<feature type="active site" description="Proton acceptor; for dehydratase activity" evidence="16">
    <location>
        <position position="948"/>
    </location>
</feature>
<dbReference type="InterPro" id="IPR049551">
    <property type="entry name" value="PKS_DH_C"/>
</dbReference>
<comment type="pathway">
    <text evidence="2">Antibiotic biosynthesis.</text>
</comment>
<feature type="region of interest" description="C-terminal hotdog fold" evidence="16">
    <location>
        <begin position="1049"/>
        <end position="1197"/>
    </location>
</feature>
<dbReference type="InterPro" id="IPR020806">
    <property type="entry name" value="PKS_PP-bd"/>
</dbReference>
<dbReference type="Gene3D" id="3.30.70.250">
    <property type="entry name" value="Malonyl-CoA ACP transacylase, ACP-binding"/>
    <property type="match status" value="1"/>
</dbReference>
<dbReference type="PROSITE" id="PS52019">
    <property type="entry name" value="PKS_MFAS_DH"/>
    <property type="match status" value="1"/>
</dbReference>
<dbReference type="CDD" id="cd05195">
    <property type="entry name" value="enoyl_red"/>
    <property type="match status" value="1"/>
</dbReference>
<dbReference type="SMART" id="SM00825">
    <property type="entry name" value="PKS_KS"/>
    <property type="match status" value="1"/>
</dbReference>
<dbReference type="InterPro" id="IPR016035">
    <property type="entry name" value="Acyl_Trfase/lysoPLipase"/>
</dbReference>
<keyword evidence="21" id="KW-1185">Reference proteome</keyword>
<evidence type="ECO:0000256" key="7">
    <source>
        <dbReference type="ARBA" id="ARBA00022737"/>
    </source>
</evidence>
<sequence>MNAFEIAGEDFPGAGAGTNATHTPSTPVTPVAVIGMSCRLPGGIDSPERLWEALIRGDDLVTEVPSDRWDADEYYDPEPGVPGRSVSKWGAFLDDVAGFDAEFFGINERESAALDPQQRLLLETAWEAMEHAGLTREALADSLTGVFVGMTHADYQMLAADAQVLEAAYGFSGNNFSLASGRIAYALGVHGPALTVDTACSSGLTAVHLACRSLHEGESDFALAGGATLALDPRKFASGSAEGMLSATGHCHAFDVAADGFVSGEGCVVVLLKRLSDAVRDGDRILAVIRGTAANQDGRTVNIATPSDAAQTAVYRAALAAAGVDPGTVGMVEAHGTGTPVGDPIEYASLAKVYGIEGPCALASVKTNLGHAQAASGAVGLMKAVLAVQHGEVPQNLHFTRLPDKLAEIQTNLFVPQATTPWCTNGDHPRRAAVSSYGLSGTNVHAIVEQAPVPAAAPATGALDSSALLLFPLSSTSAEELRRTANRLADWVEAHDDVDLTDLAYTLARRRVHRPVRTAVSAGSRTELVAALREVAEGDNPYQAAVGRDERGPVWVFSGQGSQWAGMGAELLATEPVFAATVAQAEPIIAAESGFSVTEAMSAPETVTGQDRLQPTLFTMQVAMAATMRAHGVHPGAVIGHSLGEGAAAVVAGALSLEDGLRLICRRSRLMTRIEGKGATAAVELPAKQVLSELTGRGINDVVVAVVASPQSTVVAGTTQTVRDLVADWEQRGIMAREVPVDVAFHSPQVEPIVGELTEALADLKPMTPEIPFYSATLFDPREQPVCDAGYWVTNMRKMVRFATAVQAALEDGHRVFAELSPHPLLTRALEQTAAGRETPMAALAAMRRQQSMPNGLRGLLIDLYSAGAEVDFSLLCPSGQLVDAPLPTWTHRRLWLSGGGQEAPTHGGCTIAVHPLLGANVRLREEPERYVWQADVGTAAQPWLADHQVRSVAVLPGASYCEMALAAARTVVGEVSEVRDIRFEQALLLDEETVLGASATISSPGVADFTVETDEEGQQARHATAVLRAAADEIPPSYDISAILAAHPCAEDGSEVRNRVGQHGIQYGPAFTGLVTVYTGEAEARTVLAEVALPRSIRSQQDAYGVHPALLDACFQSVEAHPDVQALGGEVLGLPLAVRRLRTYGPARNARYCYTRLTTADATGVEADIDVLDGAGAVLLSVQGLRLGTGASVGAHDDRVLSERLLAVEWRQRELPEVEYADAGSWLVISAAAGPDVVADKLCDALKGRGALCTSMSWPNQADDSLTCEQLGNHLRAGRFTGVVIVTAPNDGDHAEQSPVLGREYVRHLVHITRELPEIRGELPRLFVVTRNAQTVLAGDVANLEQAELRGLIRVIGTEHPHLAATQIDVDQTVDVDQLTAQLLSGSEEDETAWRNGRWYTARLCLAPLRPEERQTTIAHHERDRMRLQIRTPGDLESMELVACEHVPPGPGQIEVAVTASSINFADVLVAFGRYPAFDGRLPQLGIDFAGVVTAVGPDVTDHQVGDHVGGLCAEGCWGTFVTCDARLATTLPAGLSDAEAAALTIATATAYYGLNDMARIKAGDKVLIHSATGGVGQAAMAIARAAGAEIFATAGSEQRRQLLRDMGVEHVYDSRNLDFADRIREDTQGYGVDIVLNSVTGAAQRAGLELLAFGGRFVEIGKRDIYGDTRLGLFPFRRNLSFYAVDLALMSVSHPDRLRELLSTVYLLTAEGDLPMPEFTRYPLADAATAIRMMSGAQHTGKLVLDIPHTGSSRLVVPPSQVQVYRPDGAYIVTGGLGGLGLFMAERMAANGCGRIVLSSRSQPSASVAEILDRIRATGVELVVECGDIAEPETAERLVAVATADGLPVRGVLHAAGVIEDAALTNITDELIERDWAPKVYGAWNLHTATADQPLDWFCSFSSAAALVGSPGQGAYAAANSWLDAFSLWRRSKGLPGTAIAWGAWGQIGKGTDLAESAGVAITPDEGAYAFEALLRHDRAYTGYAPITGAPWLSVFAERSPFAEAFRSTGQSSTGTSKLHAELDELPPEEWAGKLRHVISDQVSVILRRSVDPDRPLSEYGMDSLGALELRTRIENETGIRISATGITTVHGLADLLCEKLLPAGAA</sequence>
<dbReference type="Pfam" id="PF14765">
    <property type="entry name" value="PS-DH"/>
    <property type="match status" value="1"/>
</dbReference>
<dbReference type="PATRIC" id="fig|1766.6.peg.891"/>
<comment type="catalytic activity">
    <reaction evidence="14">
        <text>hexadecanoyl-[(hydroxy)phthioceranic acid synthase] + 8 (S)-methylmalonyl-CoA + 16 NADPH + 24 H(+) = C40-phthioceranyl-[(hydroxy)phthioceranic acid synthase] + 8 CO2 + 16 NADP(+) + 8 CoA + 8 H2O</text>
        <dbReference type="Rhea" id="RHEA:58904"/>
        <dbReference type="Rhea" id="RHEA-COMP:15244"/>
        <dbReference type="Rhea" id="RHEA-COMP:15245"/>
        <dbReference type="ChEBI" id="CHEBI:15377"/>
        <dbReference type="ChEBI" id="CHEBI:15378"/>
        <dbReference type="ChEBI" id="CHEBI:16526"/>
        <dbReference type="ChEBI" id="CHEBI:57287"/>
        <dbReference type="ChEBI" id="CHEBI:57327"/>
        <dbReference type="ChEBI" id="CHEBI:57783"/>
        <dbReference type="ChEBI" id="CHEBI:58349"/>
        <dbReference type="ChEBI" id="CHEBI:78483"/>
        <dbReference type="ChEBI" id="CHEBI:142472"/>
        <dbReference type="EC" id="2.3.1.287"/>
    </reaction>
</comment>
<dbReference type="InterPro" id="IPR013154">
    <property type="entry name" value="ADH-like_N"/>
</dbReference>
<dbReference type="Gene3D" id="3.40.366.10">
    <property type="entry name" value="Malonyl-Coenzyme A Acyl Carrier Protein, domain 2"/>
    <property type="match status" value="1"/>
</dbReference>
<dbReference type="Gene3D" id="3.40.47.10">
    <property type="match status" value="1"/>
</dbReference>
<evidence type="ECO:0000256" key="12">
    <source>
        <dbReference type="ARBA" id="ARBA00044989"/>
    </source>
</evidence>
<feature type="domain" description="Carrier" evidence="17">
    <location>
        <begin position="2031"/>
        <end position="2109"/>
    </location>
</feature>
<dbReference type="FunFam" id="3.40.50.720:FF:000209">
    <property type="entry name" value="Polyketide synthase Pks12"/>
    <property type="match status" value="1"/>
</dbReference>
<dbReference type="Proteomes" id="UP000057134">
    <property type="component" value="Chromosome"/>
</dbReference>
<dbReference type="InterPro" id="IPR016036">
    <property type="entry name" value="Malonyl_transacylase_ACP-bd"/>
</dbReference>
<keyword evidence="4" id="KW-0963">Cytoplasm</keyword>
<dbReference type="SMART" id="SM00826">
    <property type="entry name" value="PKS_DH"/>
    <property type="match status" value="1"/>
</dbReference>
<dbReference type="GO" id="GO:0016491">
    <property type="term" value="F:oxidoreductase activity"/>
    <property type="evidence" value="ECO:0007669"/>
    <property type="project" value="InterPro"/>
</dbReference>
<keyword evidence="3" id="KW-0596">Phosphopantetheine</keyword>
<evidence type="ECO:0000256" key="16">
    <source>
        <dbReference type="PROSITE-ProRule" id="PRU01363"/>
    </source>
</evidence>
<dbReference type="Pfam" id="PF00550">
    <property type="entry name" value="PP-binding"/>
    <property type="match status" value="1"/>
</dbReference>
<feature type="domain" description="Ketosynthase family 3 (KS3)" evidence="18">
    <location>
        <begin position="28"/>
        <end position="450"/>
    </location>
</feature>
<dbReference type="GO" id="GO:0006633">
    <property type="term" value="P:fatty acid biosynthetic process"/>
    <property type="evidence" value="ECO:0007669"/>
    <property type="project" value="InterPro"/>
</dbReference>
<dbReference type="Pfam" id="PF21089">
    <property type="entry name" value="PKS_DH_N"/>
    <property type="match status" value="1"/>
</dbReference>
<comment type="catalytic activity">
    <reaction evidence="15">
        <text>hexadecanoyl-[(hydroxy)phthioceranic acid synthase] + 7 (S)-methylmalonyl-CoA + 14 NADPH + 21 H(+) = C37-phthioceranyl-[(hydroxy)phthioceranic acid synthase] + 7 CO2 + 14 NADP(+) + 7 CoA + 7 H2O</text>
        <dbReference type="Rhea" id="RHEA:58908"/>
        <dbReference type="Rhea" id="RHEA-COMP:15244"/>
        <dbReference type="Rhea" id="RHEA-COMP:15246"/>
        <dbReference type="ChEBI" id="CHEBI:15377"/>
        <dbReference type="ChEBI" id="CHEBI:15378"/>
        <dbReference type="ChEBI" id="CHEBI:16526"/>
        <dbReference type="ChEBI" id="CHEBI:57287"/>
        <dbReference type="ChEBI" id="CHEBI:57327"/>
        <dbReference type="ChEBI" id="CHEBI:57783"/>
        <dbReference type="ChEBI" id="CHEBI:58349"/>
        <dbReference type="ChEBI" id="CHEBI:78483"/>
        <dbReference type="ChEBI" id="CHEBI:142473"/>
        <dbReference type="EC" id="2.3.1.287"/>
    </reaction>
</comment>
<dbReference type="PANTHER" id="PTHR43775:SF37">
    <property type="entry name" value="SI:DKEY-61P9.11"/>
    <property type="match status" value="1"/>
</dbReference>
<dbReference type="InterPro" id="IPR018201">
    <property type="entry name" value="Ketoacyl_synth_AS"/>
</dbReference>
<evidence type="ECO:0000256" key="4">
    <source>
        <dbReference type="ARBA" id="ARBA00022490"/>
    </source>
</evidence>
<dbReference type="STRING" id="1766.XA26_09000"/>
<dbReference type="InterPro" id="IPR020807">
    <property type="entry name" value="PKS_DH"/>
</dbReference>
<dbReference type="EC" id="2.3.1.287" evidence="11"/>
<comment type="subcellular location">
    <subcellularLocation>
        <location evidence="1">Cytoplasm</location>
    </subcellularLocation>
</comment>
<evidence type="ECO:0000259" key="18">
    <source>
        <dbReference type="PROSITE" id="PS52004"/>
    </source>
</evidence>
<dbReference type="PROSITE" id="PS00606">
    <property type="entry name" value="KS3_1"/>
    <property type="match status" value="1"/>
</dbReference>
<accession>A0A0N9XX67</accession>
<dbReference type="InterPro" id="IPR049900">
    <property type="entry name" value="PKS_mFAS_DH"/>
</dbReference>
<dbReference type="GO" id="GO:0005737">
    <property type="term" value="C:cytoplasm"/>
    <property type="evidence" value="ECO:0007669"/>
    <property type="project" value="UniProtKB-SubCell"/>
</dbReference>
<dbReference type="Gene3D" id="3.90.180.10">
    <property type="entry name" value="Medium-chain alcohol dehydrogenases, catalytic domain"/>
    <property type="match status" value="1"/>
</dbReference>
<evidence type="ECO:0000256" key="13">
    <source>
        <dbReference type="ARBA" id="ARBA00045003"/>
    </source>
</evidence>
<dbReference type="Pfam" id="PF00698">
    <property type="entry name" value="Acyl_transf_1"/>
    <property type="match status" value="1"/>
</dbReference>
<dbReference type="InterPro" id="IPR050091">
    <property type="entry name" value="PKS_NRPS_Biosynth_Enz"/>
</dbReference>
<dbReference type="FunFam" id="3.40.47.10:FF:000019">
    <property type="entry name" value="Polyketide synthase type I"/>
    <property type="match status" value="1"/>
</dbReference>
<dbReference type="InterPro" id="IPR057326">
    <property type="entry name" value="KR_dom"/>
</dbReference>
<dbReference type="GO" id="GO:0004315">
    <property type="term" value="F:3-oxoacyl-[acyl-carrier-protein] synthase activity"/>
    <property type="evidence" value="ECO:0007669"/>
    <property type="project" value="InterPro"/>
</dbReference>
<dbReference type="CDD" id="cd00833">
    <property type="entry name" value="PKS"/>
    <property type="match status" value="1"/>
</dbReference>
<evidence type="ECO:0000259" key="19">
    <source>
        <dbReference type="PROSITE" id="PS52019"/>
    </source>
</evidence>
<dbReference type="Pfam" id="PF00107">
    <property type="entry name" value="ADH_zinc_N"/>
    <property type="match status" value="1"/>
</dbReference>
<dbReference type="InterPro" id="IPR042104">
    <property type="entry name" value="PKS_dehydratase_sf"/>
</dbReference>
<evidence type="ECO:0000256" key="1">
    <source>
        <dbReference type="ARBA" id="ARBA00004496"/>
    </source>
</evidence>
<dbReference type="InterPro" id="IPR016039">
    <property type="entry name" value="Thiolase-like"/>
</dbReference>
<dbReference type="InterPro" id="IPR036736">
    <property type="entry name" value="ACP-like_sf"/>
</dbReference>
<dbReference type="InterPro" id="IPR020843">
    <property type="entry name" value="ER"/>
</dbReference>
<evidence type="ECO:0000256" key="15">
    <source>
        <dbReference type="ARBA" id="ARBA00048465"/>
    </source>
</evidence>
<dbReference type="NCBIfam" id="NF041183">
    <property type="entry name" value="Pks2_ls1_myc"/>
    <property type="match status" value="1"/>
</dbReference>
<dbReference type="InterPro" id="IPR006162">
    <property type="entry name" value="Ppantetheine_attach_site"/>
</dbReference>
<dbReference type="InterPro" id="IPR014043">
    <property type="entry name" value="Acyl_transferase_dom"/>
</dbReference>
<dbReference type="PROSITE" id="PS00012">
    <property type="entry name" value="PHOSPHOPANTETHEINE"/>
    <property type="match status" value="1"/>
</dbReference>
<dbReference type="InterPro" id="IPR009081">
    <property type="entry name" value="PP-bd_ACP"/>
</dbReference>
<dbReference type="InterPro" id="IPR013149">
    <property type="entry name" value="ADH-like_C"/>
</dbReference>
<dbReference type="FunFam" id="3.30.70.250:FF:000003">
    <property type="entry name" value="Polyketide beta-ketoacyl synthase Pks3"/>
    <property type="match status" value="1"/>
</dbReference>
<proteinExistence type="predicted"/>
<evidence type="ECO:0000313" key="21">
    <source>
        <dbReference type="Proteomes" id="UP000057134"/>
    </source>
</evidence>
<dbReference type="PROSITE" id="PS50075">
    <property type="entry name" value="CARRIER"/>
    <property type="match status" value="1"/>
</dbReference>
<keyword evidence="9" id="KW-0511">Multifunctional enzyme</keyword>
<dbReference type="SUPFAM" id="SSF50129">
    <property type="entry name" value="GroES-like"/>
    <property type="match status" value="1"/>
</dbReference>
<dbReference type="InterPro" id="IPR001227">
    <property type="entry name" value="Ac_transferase_dom_sf"/>
</dbReference>
<dbReference type="SUPFAM" id="SSF55048">
    <property type="entry name" value="Probable ACP-binding domain of malonyl-CoA ACP transacylase"/>
    <property type="match status" value="1"/>
</dbReference>
<dbReference type="Pfam" id="PF08659">
    <property type="entry name" value="KR"/>
    <property type="match status" value="1"/>
</dbReference>
<evidence type="ECO:0000256" key="8">
    <source>
        <dbReference type="ARBA" id="ARBA00022857"/>
    </source>
</evidence>
<evidence type="ECO:0000256" key="10">
    <source>
        <dbReference type="ARBA" id="ARBA00023315"/>
    </source>
</evidence>
<dbReference type="InterPro" id="IPR013968">
    <property type="entry name" value="PKS_KR"/>
</dbReference>
<dbReference type="GO" id="GO:0004312">
    <property type="term" value="F:fatty acid synthase activity"/>
    <property type="evidence" value="ECO:0007669"/>
    <property type="project" value="TreeGrafter"/>
</dbReference>
<dbReference type="InterPro" id="IPR020841">
    <property type="entry name" value="PKS_Beta-ketoAc_synthase_dom"/>
</dbReference>
<dbReference type="SUPFAM" id="SSF47336">
    <property type="entry name" value="ACP-like"/>
    <property type="match status" value="1"/>
</dbReference>
<dbReference type="InterPro" id="IPR054514">
    <property type="entry name" value="RhiE-like_linker"/>
</dbReference>
<dbReference type="Pfam" id="PF08240">
    <property type="entry name" value="ADH_N"/>
    <property type="match status" value="1"/>
</dbReference>
<feature type="region of interest" description="N-terminal hotdog fold" evidence="16">
    <location>
        <begin position="915"/>
        <end position="1035"/>
    </location>
</feature>
<dbReference type="InterPro" id="IPR049552">
    <property type="entry name" value="PKS_DH_N"/>
</dbReference>
<dbReference type="InterPro" id="IPR036291">
    <property type="entry name" value="NAD(P)-bd_dom_sf"/>
</dbReference>
<feature type="domain" description="PKS/mFAS DH" evidence="19">
    <location>
        <begin position="915"/>
        <end position="1197"/>
    </location>
</feature>
<organism evidence="20 21">
    <name type="scientific">Mycolicibacterium fortuitum</name>
    <name type="common">Mycobacterium fortuitum</name>
    <dbReference type="NCBI Taxonomy" id="1766"/>
    <lineage>
        <taxon>Bacteria</taxon>
        <taxon>Bacillati</taxon>
        <taxon>Actinomycetota</taxon>
        <taxon>Actinomycetes</taxon>
        <taxon>Mycobacteriales</taxon>
        <taxon>Mycobacteriaceae</taxon>
        <taxon>Mycolicibacterium</taxon>
    </lineage>
</organism>
<name>A0A0N9XX67_MYCFO</name>
<dbReference type="GO" id="GO:0005886">
    <property type="term" value="C:plasma membrane"/>
    <property type="evidence" value="ECO:0007669"/>
    <property type="project" value="TreeGrafter"/>
</dbReference>
<evidence type="ECO:0000256" key="6">
    <source>
        <dbReference type="ARBA" id="ARBA00022679"/>
    </source>
</evidence>
<dbReference type="Pfam" id="PF00109">
    <property type="entry name" value="ketoacyl-synt"/>
    <property type="match status" value="1"/>
</dbReference>
<dbReference type="SMART" id="SM00827">
    <property type="entry name" value="PKS_AT"/>
    <property type="match status" value="1"/>
</dbReference>
<dbReference type="InterPro" id="IPR011032">
    <property type="entry name" value="GroES-like_sf"/>
</dbReference>
<dbReference type="KEGG" id="mft:XA26_09000"/>
<keyword evidence="5" id="KW-0597">Phosphoprotein</keyword>
<dbReference type="FunFam" id="3.40.50.720:FF:000372">
    <property type="entry name" value="Mycocerosic acid synthase-like polyketide synthase"/>
    <property type="match status" value="1"/>
</dbReference>
<evidence type="ECO:0000256" key="5">
    <source>
        <dbReference type="ARBA" id="ARBA00022553"/>
    </source>
</evidence>
<dbReference type="Gene3D" id="3.10.129.110">
    <property type="entry name" value="Polyketide synthase dehydratase"/>
    <property type="match status" value="1"/>
</dbReference>
<protein>
    <recommendedName>
        <fullName evidence="12">Phthioceranic/hydroxyphthioceranic acid synthase</fullName>
        <ecNumber evidence="11">2.3.1.287</ecNumber>
    </recommendedName>
    <alternativeName>
        <fullName evidence="13">Polyketide synthase pks2</fullName>
    </alternativeName>
</protein>
<dbReference type="GO" id="GO:0031177">
    <property type="term" value="F:phosphopantetheine binding"/>
    <property type="evidence" value="ECO:0007669"/>
    <property type="project" value="InterPro"/>
</dbReference>
<evidence type="ECO:0000259" key="17">
    <source>
        <dbReference type="PROSITE" id="PS50075"/>
    </source>
</evidence>
<keyword evidence="8" id="KW-0521">NADP</keyword>
<keyword evidence="7" id="KW-0677">Repeat</keyword>
<evidence type="ECO:0000256" key="14">
    <source>
        <dbReference type="ARBA" id="ARBA00047634"/>
    </source>
</evidence>
<dbReference type="EMBL" id="CP011269">
    <property type="protein sequence ID" value="ALI24760.1"/>
    <property type="molecule type" value="Genomic_DNA"/>
</dbReference>
<evidence type="ECO:0000256" key="2">
    <source>
        <dbReference type="ARBA" id="ARBA00004792"/>
    </source>
</evidence>
<evidence type="ECO:0000256" key="11">
    <source>
        <dbReference type="ARBA" id="ARBA00044974"/>
    </source>
</evidence>
<dbReference type="InterPro" id="IPR014030">
    <property type="entry name" value="Ketoacyl_synth_N"/>
</dbReference>
<dbReference type="InterPro" id="IPR053386">
    <property type="entry name" value="MBFA_synthase"/>
</dbReference>
<dbReference type="Pfam" id="PF22336">
    <property type="entry name" value="RhiE-like_linker"/>
    <property type="match status" value="1"/>
</dbReference>
<dbReference type="PROSITE" id="PS52004">
    <property type="entry name" value="KS3_2"/>
    <property type="match status" value="1"/>
</dbReference>
<dbReference type="InterPro" id="IPR014031">
    <property type="entry name" value="Ketoacyl_synth_C"/>
</dbReference>
<evidence type="ECO:0000256" key="3">
    <source>
        <dbReference type="ARBA" id="ARBA00022450"/>
    </source>
</evidence>
<dbReference type="SMART" id="SM00829">
    <property type="entry name" value="PKS_ER"/>
    <property type="match status" value="1"/>
</dbReference>
<keyword evidence="6" id="KW-0808">Transferase</keyword>
<dbReference type="PANTHER" id="PTHR43775">
    <property type="entry name" value="FATTY ACID SYNTHASE"/>
    <property type="match status" value="1"/>
</dbReference>